<name>A0ABN1REJ9_9ACTN</name>
<evidence type="ECO:0000313" key="1">
    <source>
        <dbReference type="EMBL" id="GAA0955766.1"/>
    </source>
</evidence>
<comment type="caution">
    <text evidence="1">The sequence shown here is derived from an EMBL/GenBank/DDBJ whole genome shotgun (WGS) entry which is preliminary data.</text>
</comment>
<reference evidence="1 2" key="1">
    <citation type="journal article" date="2019" name="Int. J. Syst. Evol. Microbiol.">
        <title>The Global Catalogue of Microorganisms (GCM) 10K type strain sequencing project: providing services to taxonomists for standard genome sequencing and annotation.</title>
        <authorList>
            <consortium name="The Broad Institute Genomics Platform"/>
            <consortium name="The Broad Institute Genome Sequencing Center for Infectious Disease"/>
            <person name="Wu L."/>
            <person name="Ma J."/>
        </authorList>
    </citation>
    <scope>NUCLEOTIDE SEQUENCE [LARGE SCALE GENOMIC DNA]</scope>
    <source>
        <strain evidence="1 2">JCM 11136</strain>
    </source>
</reference>
<accession>A0ABN1REJ9</accession>
<sequence>MGDSAGGRRRVTLPPDVVEAIREQARRDHVPDPARWSAVLATVRVMREAKADQEAA</sequence>
<evidence type="ECO:0008006" key="3">
    <source>
        <dbReference type="Google" id="ProtNLM"/>
    </source>
</evidence>
<dbReference type="Proteomes" id="UP001501578">
    <property type="component" value="Unassembled WGS sequence"/>
</dbReference>
<organism evidence="1 2">
    <name type="scientific">Nonomuraea longicatena</name>
    <dbReference type="NCBI Taxonomy" id="83682"/>
    <lineage>
        <taxon>Bacteria</taxon>
        <taxon>Bacillati</taxon>
        <taxon>Actinomycetota</taxon>
        <taxon>Actinomycetes</taxon>
        <taxon>Streptosporangiales</taxon>
        <taxon>Streptosporangiaceae</taxon>
        <taxon>Nonomuraea</taxon>
    </lineage>
</organism>
<protein>
    <recommendedName>
        <fullName evidence="3">Ribbon-helix-helix protein CopG domain-containing protein</fullName>
    </recommendedName>
</protein>
<evidence type="ECO:0000313" key="2">
    <source>
        <dbReference type="Proteomes" id="UP001501578"/>
    </source>
</evidence>
<gene>
    <name evidence="1" type="ORF">GCM10009560_79580</name>
</gene>
<proteinExistence type="predicted"/>
<dbReference type="EMBL" id="BAAAHQ010000108">
    <property type="protein sequence ID" value="GAA0955766.1"/>
    <property type="molecule type" value="Genomic_DNA"/>
</dbReference>
<keyword evidence="2" id="KW-1185">Reference proteome</keyword>